<proteinExistence type="inferred from homology"/>
<keyword evidence="4" id="KW-1185">Reference proteome</keyword>
<dbReference type="SUPFAM" id="SSF53756">
    <property type="entry name" value="UDP-Glycosyltransferase/glycogen phosphorylase"/>
    <property type="match status" value="1"/>
</dbReference>
<dbReference type="EMBL" id="BDGG01000011">
    <property type="protein sequence ID" value="GAV04716.1"/>
    <property type="molecule type" value="Genomic_DNA"/>
</dbReference>
<evidence type="ECO:0000256" key="1">
    <source>
        <dbReference type="ARBA" id="ARBA00009995"/>
    </source>
</evidence>
<evidence type="ECO:0000256" key="2">
    <source>
        <dbReference type="ARBA" id="ARBA00022679"/>
    </source>
</evidence>
<dbReference type="OrthoDB" id="5835829at2759"/>
<dbReference type="PANTHER" id="PTHR48047">
    <property type="entry name" value="GLYCOSYLTRANSFERASE"/>
    <property type="match status" value="1"/>
</dbReference>
<keyword evidence="2" id="KW-0808">Transferase</keyword>
<evidence type="ECO:0000313" key="4">
    <source>
        <dbReference type="Proteomes" id="UP000186922"/>
    </source>
</evidence>
<organism evidence="3 4">
    <name type="scientific">Ramazzottius varieornatus</name>
    <name type="common">Water bear</name>
    <name type="synonym">Tardigrade</name>
    <dbReference type="NCBI Taxonomy" id="947166"/>
    <lineage>
        <taxon>Eukaryota</taxon>
        <taxon>Metazoa</taxon>
        <taxon>Ecdysozoa</taxon>
        <taxon>Tardigrada</taxon>
        <taxon>Eutardigrada</taxon>
        <taxon>Parachela</taxon>
        <taxon>Hypsibioidea</taxon>
        <taxon>Ramazzottiidae</taxon>
        <taxon>Ramazzottius</taxon>
    </lineage>
</organism>
<evidence type="ECO:0008006" key="5">
    <source>
        <dbReference type="Google" id="ProtNLM"/>
    </source>
</evidence>
<protein>
    <recommendedName>
        <fullName evidence="5">Glucuronosyltransferase</fullName>
    </recommendedName>
</protein>
<evidence type="ECO:0000313" key="3">
    <source>
        <dbReference type="EMBL" id="GAV04716.1"/>
    </source>
</evidence>
<reference evidence="3 4" key="1">
    <citation type="journal article" date="2016" name="Nat. Commun.">
        <title>Extremotolerant tardigrade genome and improved radiotolerance of human cultured cells by tardigrade-unique protein.</title>
        <authorList>
            <person name="Hashimoto T."/>
            <person name="Horikawa D.D."/>
            <person name="Saito Y."/>
            <person name="Kuwahara H."/>
            <person name="Kozuka-Hata H."/>
            <person name="Shin-I T."/>
            <person name="Minakuchi Y."/>
            <person name="Ohishi K."/>
            <person name="Motoyama A."/>
            <person name="Aizu T."/>
            <person name="Enomoto A."/>
            <person name="Kondo K."/>
            <person name="Tanaka S."/>
            <person name="Hara Y."/>
            <person name="Koshikawa S."/>
            <person name="Sagara H."/>
            <person name="Miura T."/>
            <person name="Yokobori S."/>
            <person name="Miyagawa K."/>
            <person name="Suzuki Y."/>
            <person name="Kubo T."/>
            <person name="Oyama M."/>
            <person name="Kohara Y."/>
            <person name="Fujiyama A."/>
            <person name="Arakawa K."/>
            <person name="Katayama T."/>
            <person name="Toyoda A."/>
            <person name="Kunieda T."/>
        </authorList>
    </citation>
    <scope>NUCLEOTIDE SEQUENCE [LARGE SCALE GENOMIC DNA]</scope>
    <source>
        <strain evidence="3 4">YOKOZUNA-1</strain>
    </source>
</reference>
<dbReference type="AlphaFoldDB" id="A0A1D1VUU5"/>
<dbReference type="CDD" id="cd03784">
    <property type="entry name" value="GT1_Gtf-like"/>
    <property type="match status" value="1"/>
</dbReference>
<gene>
    <name evidence="3" type="primary">RvY_14951-1</name>
    <name evidence="3" type="synonym">RvY_14951.1</name>
    <name evidence="3" type="ORF">RvY_14951</name>
</gene>
<name>A0A1D1VUU5_RAMVA</name>
<sequence>MVTQPKTFLVLPYPGFGHIIPMLELSRKIAASGHRVGFAVSENLLDDMRHRKIYNASEGENISFLGLKDGVRHPTAESLSIEIFDELHDKLNASLGSFLASLNVGSQPPNLGGTTDSLYADILIMDMNLGAVPFLVAHRRKIPTIAFVPFAAHTLLQMLQINEDTPAASNEDLLKEMKPGTIIESWKKQLLETQQGLLLADRVLINSFAALEPTFDSDVESLCPKFRGLKYGFIGPILPSKESHRRNCEDASRVANWLDHQKQRSVIYISFGSVANVKIEQTREVFKAMVACERPFIWSLRSAQHEWLPKEAQASIRTQFDSTETPYLILNWAPQKLILAHRSVCVFVSHCGWNSTLESIHSGVPIVAWVSGSDRLTLQFWILRIGTITVFPFHSQCSRISTEMRIWLSNLVVD</sequence>
<dbReference type="InterPro" id="IPR002213">
    <property type="entry name" value="UDP_glucos_trans"/>
</dbReference>
<dbReference type="STRING" id="947166.A0A1D1VUU5"/>
<dbReference type="Pfam" id="PF00201">
    <property type="entry name" value="UDPGT"/>
    <property type="match status" value="1"/>
</dbReference>
<dbReference type="Proteomes" id="UP000186922">
    <property type="component" value="Unassembled WGS sequence"/>
</dbReference>
<dbReference type="GO" id="GO:0035251">
    <property type="term" value="F:UDP-glucosyltransferase activity"/>
    <property type="evidence" value="ECO:0007669"/>
    <property type="project" value="TreeGrafter"/>
</dbReference>
<dbReference type="Gene3D" id="3.40.50.2000">
    <property type="entry name" value="Glycogen Phosphorylase B"/>
    <property type="match status" value="2"/>
</dbReference>
<accession>A0A1D1VUU5</accession>
<comment type="similarity">
    <text evidence="1">Belongs to the UDP-glycosyltransferase family.</text>
</comment>
<comment type="caution">
    <text evidence="3">The sequence shown here is derived from an EMBL/GenBank/DDBJ whole genome shotgun (WGS) entry which is preliminary data.</text>
</comment>